<dbReference type="PANTHER" id="PTHR43300">
    <property type="entry name" value="ACETYLTRANSFERASE"/>
    <property type="match status" value="1"/>
</dbReference>
<proteinExistence type="inferred from homology"/>
<dbReference type="InterPro" id="IPR020019">
    <property type="entry name" value="AcTrfase_PglD-like"/>
</dbReference>
<dbReference type="Proteomes" id="UP000033400">
    <property type="component" value="Unassembled WGS sequence"/>
</dbReference>
<feature type="active site" description="Proton acceptor" evidence="2">
    <location>
        <position position="135"/>
    </location>
</feature>
<dbReference type="Gene3D" id="3.40.50.20">
    <property type="match status" value="1"/>
</dbReference>
<feature type="binding site" evidence="3">
    <location>
        <position position="144"/>
    </location>
    <ligand>
        <name>acetyl-CoA</name>
        <dbReference type="ChEBI" id="CHEBI:57288"/>
    </ligand>
</feature>
<dbReference type="GO" id="GO:0016740">
    <property type="term" value="F:transferase activity"/>
    <property type="evidence" value="ECO:0007669"/>
    <property type="project" value="UniProtKB-KW"/>
</dbReference>
<evidence type="ECO:0000256" key="1">
    <source>
        <dbReference type="ARBA" id="ARBA00007274"/>
    </source>
</evidence>
<accession>A0A0F4UKP9</accession>
<keyword evidence="5" id="KW-0808">Transferase</keyword>
<evidence type="ECO:0000313" key="5">
    <source>
        <dbReference type="EMBL" id="KJZ56964.1"/>
    </source>
</evidence>
<dbReference type="Gene3D" id="2.160.10.10">
    <property type="entry name" value="Hexapeptide repeat proteins"/>
    <property type="match status" value="1"/>
</dbReference>
<dbReference type="Pfam" id="PF17836">
    <property type="entry name" value="PglD_N"/>
    <property type="match status" value="1"/>
</dbReference>
<name>A0A0F4UKP9_PSEFL</name>
<evidence type="ECO:0000256" key="3">
    <source>
        <dbReference type="PIRSR" id="PIRSR620019-2"/>
    </source>
</evidence>
<organism evidence="5 6">
    <name type="scientific">Pseudomonas fluorescens</name>
    <dbReference type="NCBI Taxonomy" id="294"/>
    <lineage>
        <taxon>Bacteria</taxon>
        <taxon>Pseudomonadati</taxon>
        <taxon>Pseudomonadota</taxon>
        <taxon>Gammaproteobacteria</taxon>
        <taxon>Pseudomonadales</taxon>
        <taxon>Pseudomonadaceae</taxon>
        <taxon>Pseudomonas</taxon>
    </lineage>
</organism>
<reference evidence="5 6" key="1">
    <citation type="submission" date="2015-03" db="EMBL/GenBank/DDBJ databases">
        <title>Comparative genomics of Pseudomonas insights into diversity of traits involved in vanlence and defense.</title>
        <authorList>
            <person name="Qin Y."/>
        </authorList>
    </citation>
    <scope>NUCLEOTIDE SEQUENCE [LARGE SCALE GENOMIC DNA]</scope>
    <source>
        <strain evidence="5 6">H24</strain>
    </source>
</reference>
<dbReference type="InterPro" id="IPR011004">
    <property type="entry name" value="Trimer_LpxA-like_sf"/>
</dbReference>
<dbReference type="InterPro" id="IPR041561">
    <property type="entry name" value="PglD_N"/>
</dbReference>
<dbReference type="EMBL" id="LACH01000108">
    <property type="protein sequence ID" value="KJZ56964.1"/>
    <property type="molecule type" value="Genomic_DNA"/>
</dbReference>
<evidence type="ECO:0000256" key="2">
    <source>
        <dbReference type="PIRSR" id="PIRSR620019-1"/>
    </source>
</evidence>
<dbReference type="NCBIfam" id="TIGR03570">
    <property type="entry name" value="NeuD_NnaD"/>
    <property type="match status" value="1"/>
</dbReference>
<evidence type="ECO:0000259" key="4">
    <source>
        <dbReference type="Pfam" id="PF17836"/>
    </source>
</evidence>
<dbReference type="AlphaFoldDB" id="A0A0F4UKP9"/>
<dbReference type="RefSeq" id="WP_046057094.1">
    <property type="nucleotide sequence ID" value="NZ_LACH01000108.1"/>
</dbReference>
<gene>
    <name evidence="5" type="ORF">VD17_30600</name>
</gene>
<evidence type="ECO:0000313" key="6">
    <source>
        <dbReference type="Proteomes" id="UP000033400"/>
    </source>
</evidence>
<dbReference type="OrthoDB" id="9794407at2"/>
<protein>
    <submittedName>
        <fullName evidence="5">Acetyltransferase</fullName>
    </submittedName>
</protein>
<dbReference type="PATRIC" id="fig|294.133.peg.291"/>
<comment type="caution">
    <text evidence="5">The sequence shown here is derived from an EMBL/GenBank/DDBJ whole genome shotgun (WGS) entry which is preliminary data.</text>
</comment>
<dbReference type="PANTHER" id="PTHR43300:SF7">
    <property type="entry name" value="UDP-N-ACETYLBACILLOSAMINE N-ACETYLTRANSFERASE"/>
    <property type="match status" value="1"/>
</dbReference>
<feature type="site" description="Increases basicity of active site His" evidence="2">
    <location>
        <position position="136"/>
    </location>
</feature>
<comment type="similarity">
    <text evidence="1">Belongs to the transferase hexapeptide repeat family.</text>
</comment>
<dbReference type="SUPFAM" id="SSF51161">
    <property type="entry name" value="Trimeric LpxA-like enzymes"/>
    <property type="match status" value="1"/>
</dbReference>
<dbReference type="CDD" id="cd03360">
    <property type="entry name" value="LbH_AT_putative"/>
    <property type="match status" value="1"/>
</dbReference>
<feature type="domain" description="PglD N-terminal" evidence="4">
    <location>
        <begin position="8"/>
        <end position="78"/>
    </location>
</feature>
<sequence>MTPITGMLILGFGGHARSVADVALASGVTQLCFIDANAKPDESFCSFPVKASLDFELPQDWSVIPAAGDNKKRIEQCEWVIRQGWPLATLISPSATIGVGAQIGEGTFIAHHAHVGPMASVGRGCIINTGAIVEHECVVGDYNHISVGAVVAGRSHVGDRCFLGAGSTVIDGLQVTDDVMLGAGACAHRNLVQAGTYVGVPAKYLGRKH</sequence>
<dbReference type="InterPro" id="IPR050179">
    <property type="entry name" value="Trans_hexapeptide_repeat"/>
</dbReference>
<feature type="binding site" evidence="3">
    <location>
        <position position="68"/>
    </location>
    <ligand>
        <name>substrate</name>
    </ligand>
</feature>